<organism evidence="1 2">
    <name type="scientific">Batillaria attramentaria</name>
    <dbReference type="NCBI Taxonomy" id="370345"/>
    <lineage>
        <taxon>Eukaryota</taxon>
        <taxon>Metazoa</taxon>
        <taxon>Spiralia</taxon>
        <taxon>Lophotrochozoa</taxon>
        <taxon>Mollusca</taxon>
        <taxon>Gastropoda</taxon>
        <taxon>Caenogastropoda</taxon>
        <taxon>Sorbeoconcha</taxon>
        <taxon>Cerithioidea</taxon>
        <taxon>Batillariidae</taxon>
        <taxon>Batillaria</taxon>
    </lineage>
</organism>
<dbReference type="AlphaFoldDB" id="A0ABD0K4S4"/>
<name>A0ABD0K4S4_9CAEN</name>
<proteinExistence type="predicted"/>
<protein>
    <submittedName>
        <fullName evidence="1">Uncharacterized protein</fullName>
    </submittedName>
</protein>
<dbReference type="Proteomes" id="UP001519460">
    <property type="component" value="Unassembled WGS sequence"/>
</dbReference>
<keyword evidence="2" id="KW-1185">Reference proteome</keyword>
<gene>
    <name evidence="1" type="ORF">BaRGS_00026839</name>
</gene>
<evidence type="ECO:0000313" key="2">
    <source>
        <dbReference type="Proteomes" id="UP001519460"/>
    </source>
</evidence>
<comment type="caution">
    <text evidence="1">The sequence shown here is derived from an EMBL/GenBank/DDBJ whole genome shotgun (WGS) entry which is preliminary data.</text>
</comment>
<sequence length="79" mass="9223">MLELKAHLRFPAYPSQGDASVRIGRYCMSFHTQLQQNKFDDFDRFDQFHLSLNKSLLPREQNNSAFDAQHSRVNTGNVH</sequence>
<evidence type="ECO:0000313" key="1">
    <source>
        <dbReference type="EMBL" id="KAK7481931.1"/>
    </source>
</evidence>
<dbReference type="EMBL" id="JACVVK020000254">
    <property type="protein sequence ID" value="KAK7481931.1"/>
    <property type="molecule type" value="Genomic_DNA"/>
</dbReference>
<accession>A0ABD0K4S4</accession>
<reference evidence="1 2" key="1">
    <citation type="journal article" date="2023" name="Sci. Data">
        <title>Genome assembly of the Korean intertidal mud-creeper Batillaria attramentaria.</title>
        <authorList>
            <person name="Patra A.K."/>
            <person name="Ho P.T."/>
            <person name="Jun S."/>
            <person name="Lee S.J."/>
            <person name="Kim Y."/>
            <person name="Won Y.J."/>
        </authorList>
    </citation>
    <scope>NUCLEOTIDE SEQUENCE [LARGE SCALE GENOMIC DNA]</scope>
    <source>
        <strain evidence="1">Wonlab-2016</strain>
    </source>
</reference>